<comment type="similarity">
    <text evidence="1">Belongs to the peptidase M32 family.</text>
</comment>
<keyword evidence="1" id="KW-0482">Metalloprotease</keyword>
<protein>
    <recommendedName>
        <fullName evidence="1">Metal-dependent carboxypeptidase</fullName>
        <ecNumber evidence="1">3.4.17.19</ecNumber>
    </recommendedName>
</protein>
<dbReference type="PRINTS" id="PR00998">
    <property type="entry name" value="CRBOXYPTASET"/>
</dbReference>
<keyword evidence="1 2" id="KW-0378">Hydrolase</keyword>
<comment type="caution">
    <text evidence="2">The sequence shown here is derived from an EMBL/GenBank/DDBJ whole genome shotgun (WGS) entry which is preliminary data.</text>
</comment>
<evidence type="ECO:0000313" key="3">
    <source>
        <dbReference type="Proteomes" id="UP000674416"/>
    </source>
</evidence>
<dbReference type="GO" id="GO:0004180">
    <property type="term" value="F:carboxypeptidase activity"/>
    <property type="evidence" value="ECO:0007669"/>
    <property type="project" value="UniProtKB-KW"/>
</dbReference>
<keyword evidence="1" id="KW-0479">Metal-binding</keyword>
<comment type="catalytic activity">
    <reaction evidence="1">
        <text>Release of a C-terminal amino acid with broad specificity, except for -Pro.</text>
        <dbReference type="EC" id="3.4.17.19"/>
    </reaction>
</comment>
<dbReference type="PROSITE" id="PS52034">
    <property type="entry name" value="PEPTIDASE_M32"/>
    <property type="match status" value="1"/>
</dbReference>
<accession>A0ABS4CS57</accession>
<evidence type="ECO:0000256" key="1">
    <source>
        <dbReference type="PIRNR" id="PIRNR006615"/>
    </source>
</evidence>
<proteinExistence type="inferred from homology"/>
<dbReference type="Proteomes" id="UP000674416">
    <property type="component" value="Unassembled WGS sequence"/>
</dbReference>
<name>A0ABS4CS57_9BACI</name>
<dbReference type="Gene3D" id="1.10.1370.30">
    <property type="match status" value="1"/>
</dbReference>
<gene>
    <name evidence="2" type="ORF">JOC74_000877</name>
</gene>
<dbReference type="EMBL" id="JAFDST010000001">
    <property type="protein sequence ID" value="MBP1080389.1"/>
    <property type="molecule type" value="Genomic_DNA"/>
</dbReference>
<dbReference type="PANTHER" id="PTHR34217:SF1">
    <property type="entry name" value="CARBOXYPEPTIDASE 1"/>
    <property type="match status" value="1"/>
</dbReference>
<dbReference type="CDD" id="cd06460">
    <property type="entry name" value="M32_Taq"/>
    <property type="match status" value="1"/>
</dbReference>
<keyword evidence="1" id="KW-0645">Protease</keyword>
<keyword evidence="1 2" id="KW-0121">Carboxypeptidase</keyword>
<dbReference type="InterPro" id="IPR001333">
    <property type="entry name" value="Peptidase_M32_Taq"/>
</dbReference>
<reference evidence="2 3" key="1">
    <citation type="submission" date="2021-01" db="EMBL/GenBank/DDBJ databases">
        <title>Genomic Encyclopedia of Type Strains, Phase IV (KMG-IV): sequencing the most valuable type-strain genomes for metagenomic binning, comparative biology and taxonomic classification.</title>
        <authorList>
            <person name="Goeker M."/>
        </authorList>
    </citation>
    <scope>NUCLEOTIDE SEQUENCE [LARGE SCALE GENOMIC DNA]</scope>
    <source>
        <strain evidence="2 3">DSM 103394</strain>
    </source>
</reference>
<keyword evidence="3" id="KW-1185">Reference proteome</keyword>
<evidence type="ECO:0000313" key="2">
    <source>
        <dbReference type="EMBL" id="MBP1080389.1"/>
    </source>
</evidence>
<dbReference type="PIRSF" id="PIRSF006615">
    <property type="entry name" value="Zn_crbxpep_Taq"/>
    <property type="match status" value="1"/>
</dbReference>
<comment type="function">
    <text evidence="1">Broad specificity carboxypetidase that releases amino acids sequentially from the C-terminus, including neutral, aromatic, polar and basic residues.</text>
</comment>
<dbReference type="SUPFAM" id="SSF55486">
    <property type="entry name" value="Metalloproteases ('zincins'), catalytic domain"/>
    <property type="match status" value="1"/>
</dbReference>
<sequence>MAMAISEKETEFLSILKKITRYEEAVSLLFWDARTGAPKKGASDRAETIGELSAVIFEMQTSEKIKDLIESLSNESDHIHNDTRHAVEEAKKVYDLFSKIPAEEYQAFVVLQSQAETVWEEAKEKADFSLFAPYLEKLIDYKKRFLGYWGYSGNKYNTLLDQYEPGLTVEKLDEMFGKLKEAIVPLVKKVGQSSSQPDTSFASVFFPKEDQKKLSLFFLKELGYDFNAGRLDETVHPFQITINPGDARVTTKYNEYDFRSALFGTIHECGHAMYEQNIDEALSGTNLRQGTSMGIHESQSLFFENFIGRNQSFWNRYFTDVKSHAPEAFKTVDEDQFYRAVNESKPSLIRVEADELTYPLHIMVRYEIEKAIFNDEVTVDQLPDLWNSKYEAYLGISPSNDAEGILQDVHWSGGDFGYFPSYALGYMYAAQFKNKLAEDIPEFEQLIEKGEFQQIIQWLKENVHVHGKRKKPLEIIREVTNEELNVQYLIDYLTDKYETLYLKP</sequence>
<dbReference type="EC" id="3.4.17.19" evidence="1"/>
<organism evidence="2 3">
    <name type="scientific">Bacillus capparidis</name>
    <dbReference type="NCBI Taxonomy" id="1840411"/>
    <lineage>
        <taxon>Bacteria</taxon>
        <taxon>Bacillati</taxon>
        <taxon>Bacillota</taxon>
        <taxon>Bacilli</taxon>
        <taxon>Bacillales</taxon>
        <taxon>Bacillaceae</taxon>
        <taxon>Bacillus</taxon>
    </lineage>
</organism>
<dbReference type="Pfam" id="PF02074">
    <property type="entry name" value="Peptidase_M32"/>
    <property type="match status" value="1"/>
</dbReference>
<dbReference type="PANTHER" id="PTHR34217">
    <property type="entry name" value="METAL-DEPENDENT CARBOXYPEPTIDASE"/>
    <property type="match status" value="1"/>
</dbReference>